<keyword evidence="3" id="KW-1003">Cell membrane</keyword>
<feature type="transmembrane region" description="Helical" evidence="8">
    <location>
        <begin position="131"/>
        <end position="149"/>
    </location>
</feature>
<dbReference type="Pfam" id="PF04403">
    <property type="entry name" value="PqiA"/>
    <property type="match status" value="2"/>
</dbReference>
<accession>A0A3N9TJM9</accession>
<evidence type="ECO:0000256" key="2">
    <source>
        <dbReference type="ARBA" id="ARBA00007555"/>
    </source>
</evidence>
<evidence type="ECO:0000313" key="9">
    <source>
        <dbReference type="EMBL" id="RQW64467.1"/>
    </source>
</evidence>
<feature type="transmembrane region" description="Helical" evidence="8">
    <location>
        <begin position="337"/>
        <end position="357"/>
    </location>
</feature>
<reference evidence="9 10" key="1">
    <citation type="submission" date="2018-11" db="EMBL/GenBank/DDBJ databases">
        <title>Vibrio LJC006 sp. nov., isolated from seawater during the bloom of the enteromorpha.</title>
        <authorList>
            <person name="Liang J."/>
        </authorList>
    </citation>
    <scope>NUCLEOTIDE SEQUENCE [LARGE SCALE GENOMIC DNA]</scope>
    <source>
        <strain evidence="9 10">LJC006</strain>
    </source>
</reference>
<dbReference type="InterPro" id="IPR005219">
    <property type="entry name" value="PqiA-like_proteobact"/>
</dbReference>
<dbReference type="OrthoDB" id="9800207at2"/>
<dbReference type="AlphaFoldDB" id="A0A3N9TJM9"/>
<name>A0A3N9TJM9_9VIBR</name>
<feature type="transmembrane region" description="Helical" evidence="8">
    <location>
        <begin position="161"/>
        <end position="180"/>
    </location>
</feature>
<dbReference type="PANTHER" id="PTHR30462">
    <property type="entry name" value="INTERMEMBRANE TRANSPORT PROTEIN PQIB-RELATED"/>
    <property type="match status" value="1"/>
</dbReference>
<protein>
    <submittedName>
        <fullName evidence="9">PqiA/YebS family transporter subunit</fullName>
    </submittedName>
</protein>
<evidence type="ECO:0000256" key="6">
    <source>
        <dbReference type="ARBA" id="ARBA00022989"/>
    </source>
</evidence>
<comment type="similarity">
    <text evidence="2">Belongs to the PqiA family.</text>
</comment>
<comment type="subcellular location">
    <subcellularLocation>
        <location evidence="1">Cell inner membrane</location>
        <topology evidence="1">Multi-pass membrane protein</topology>
    </subcellularLocation>
</comment>
<organism evidence="9 10">
    <name type="scientific">Vibrio viridaestus</name>
    <dbReference type="NCBI Taxonomy" id="2487322"/>
    <lineage>
        <taxon>Bacteria</taxon>
        <taxon>Pseudomonadati</taxon>
        <taxon>Pseudomonadota</taxon>
        <taxon>Gammaproteobacteria</taxon>
        <taxon>Vibrionales</taxon>
        <taxon>Vibrionaceae</taxon>
        <taxon>Vibrio</taxon>
    </lineage>
</organism>
<keyword evidence="4" id="KW-0997">Cell inner membrane</keyword>
<evidence type="ECO:0000256" key="8">
    <source>
        <dbReference type="SAM" id="Phobius"/>
    </source>
</evidence>
<dbReference type="NCBIfam" id="TIGR00155">
    <property type="entry name" value="pqiA_fam"/>
    <property type="match status" value="1"/>
</dbReference>
<dbReference type="EMBL" id="RJVQ01000002">
    <property type="protein sequence ID" value="RQW64467.1"/>
    <property type="molecule type" value="Genomic_DNA"/>
</dbReference>
<keyword evidence="6 8" id="KW-1133">Transmembrane helix</keyword>
<keyword evidence="10" id="KW-1185">Reference proteome</keyword>
<dbReference type="InterPro" id="IPR051800">
    <property type="entry name" value="PqiA-PqiB_transport"/>
</dbReference>
<sequence>MCDWVNEISEMETGVRLKCERCGHVIYTHYAQLSLQLWLNSGCALLMFFLSFCFNFLGFSANGASREISLIECIVNLSVEHHPVLGIIVTLPLLVFPFLYLAFVIALLFLIKTHQHVPQRFKRLVHWLENLKPWLMADVFLLGGLVALIKLKSLAQIELGYSFWAFCLFAILLIRVVSLVDKRWFWNQLEGKSDYIVTHEGTAQEQDLIGCHYCGALVKGDAHSCPRCNHVLHVRKNNSLTRTVALLLAACVLYIPANAYPIMITTFLGQSEPSTIIGGIVMLWGMHSYPVALIILAASIIVPLAKILSLLWLCWNTKFQTDITPERKQTVYHITEFVGKWSMVDVFVVAILAALVQLGTLMNIIPGKAALSFSLVVILTMLAAFSFDPRLIWDTQENNDAPEK</sequence>
<evidence type="ECO:0000256" key="3">
    <source>
        <dbReference type="ARBA" id="ARBA00022475"/>
    </source>
</evidence>
<feature type="transmembrane region" description="Helical" evidence="8">
    <location>
        <begin position="37"/>
        <end position="57"/>
    </location>
</feature>
<dbReference type="Proteomes" id="UP000281112">
    <property type="component" value="Unassembled WGS sequence"/>
</dbReference>
<dbReference type="GO" id="GO:0005886">
    <property type="term" value="C:plasma membrane"/>
    <property type="evidence" value="ECO:0007669"/>
    <property type="project" value="UniProtKB-SubCell"/>
</dbReference>
<proteinExistence type="inferred from homology"/>
<evidence type="ECO:0000256" key="5">
    <source>
        <dbReference type="ARBA" id="ARBA00022692"/>
    </source>
</evidence>
<feature type="transmembrane region" description="Helical" evidence="8">
    <location>
        <begin position="84"/>
        <end position="110"/>
    </location>
</feature>
<dbReference type="PANTHER" id="PTHR30462:SF3">
    <property type="entry name" value="INTERMEMBRANE TRANSPORT PROTEIN PQIA"/>
    <property type="match status" value="1"/>
</dbReference>
<feature type="transmembrane region" description="Helical" evidence="8">
    <location>
        <begin position="289"/>
        <end position="316"/>
    </location>
</feature>
<gene>
    <name evidence="9" type="ORF">EES38_07440</name>
</gene>
<keyword evidence="7 8" id="KW-0472">Membrane</keyword>
<keyword evidence="5 8" id="KW-0812">Transmembrane</keyword>
<comment type="caution">
    <text evidence="9">The sequence shown here is derived from an EMBL/GenBank/DDBJ whole genome shotgun (WGS) entry which is preliminary data.</text>
</comment>
<evidence type="ECO:0000256" key="4">
    <source>
        <dbReference type="ARBA" id="ARBA00022519"/>
    </source>
</evidence>
<dbReference type="InterPro" id="IPR007498">
    <property type="entry name" value="PqiA-like"/>
</dbReference>
<feature type="transmembrane region" description="Helical" evidence="8">
    <location>
        <begin position="244"/>
        <end position="269"/>
    </location>
</feature>
<feature type="transmembrane region" description="Helical" evidence="8">
    <location>
        <begin position="369"/>
        <end position="387"/>
    </location>
</feature>
<evidence type="ECO:0000256" key="7">
    <source>
        <dbReference type="ARBA" id="ARBA00023136"/>
    </source>
</evidence>
<evidence type="ECO:0000256" key="1">
    <source>
        <dbReference type="ARBA" id="ARBA00004429"/>
    </source>
</evidence>
<evidence type="ECO:0000313" key="10">
    <source>
        <dbReference type="Proteomes" id="UP000281112"/>
    </source>
</evidence>